<evidence type="ECO:0000256" key="11">
    <source>
        <dbReference type="ARBA" id="ARBA00022741"/>
    </source>
</evidence>
<dbReference type="PRINTS" id="PR00344">
    <property type="entry name" value="BCTRLSENSOR"/>
</dbReference>
<evidence type="ECO:0000256" key="8">
    <source>
        <dbReference type="ARBA" id="ARBA00022553"/>
    </source>
</evidence>
<keyword evidence="16" id="KW-0411">Iron-sulfur</keyword>
<dbReference type="RefSeq" id="WP_013422511.1">
    <property type="nucleotide sequence ID" value="NC_014666.1"/>
</dbReference>
<dbReference type="Proteomes" id="UP000002484">
    <property type="component" value="Chromosome"/>
</dbReference>
<keyword evidence="6" id="KW-0004">4Fe-4S</keyword>
<keyword evidence="21" id="KW-1185">Reference proteome</keyword>
<dbReference type="Gene3D" id="3.30.565.10">
    <property type="entry name" value="Histidine kinase-like ATPase, C-terminal domain"/>
    <property type="match status" value="1"/>
</dbReference>
<dbReference type="InterPro" id="IPR003594">
    <property type="entry name" value="HATPase_dom"/>
</dbReference>
<dbReference type="PANTHER" id="PTHR24421">
    <property type="entry name" value="NITRATE/NITRITE SENSOR PROTEIN NARX-RELATED"/>
    <property type="match status" value="1"/>
</dbReference>
<sequence>MADRIGARVPEVVNEYHKRLADSGSPIIGTVSWDQAARQAKLIVLDVAAALRSGSAPSRGARMLAREVGLGRASYNIQFTEYLRAVGILFDVIVAVVAGETGTDTATLLLAVGALNQSIMRSIQETANGYVGFLLDHVHQSHLDERRRIARELHDQVGHGINVALRHLELFDLYRESDPPRAEASVVTAREAVGSTGGAVRGLTSELRLVEPLESLDTALRALAESVLALATRIEVEVNGDEAWVPPDMRDESYLVLRESIRNAVEHGRPETVHVRVDIAPHELRGVVDDDGTGFDPNRPRSGAGLASMHERVALLGGSLYLTSSPGEGTRVEMIVPLPGRRDDPHP</sequence>
<evidence type="ECO:0000256" key="13">
    <source>
        <dbReference type="ARBA" id="ARBA00022840"/>
    </source>
</evidence>
<dbReference type="GO" id="GO:0016020">
    <property type="term" value="C:membrane"/>
    <property type="evidence" value="ECO:0007669"/>
    <property type="project" value="InterPro"/>
</dbReference>
<dbReference type="GO" id="GO:0046983">
    <property type="term" value="F:protein dimerization activity"/>
    <property type="evidence" value="ECO:0007669"/>
    <property type="project" value="InterPro"/>
</dbReference>
<evidence type="ECO:0000256" key="1">
    <source>
        <dbReference type="ARBA" id="ARBA00000085"/>
    </source>
</evidence>
<keyword evidence="12 20" id="KW-0418">Kinase</keyword>
<dbReference type="GO" id="GO:0046872">
    <property type="term" value="F:metal ion binding"/>
    <property type="evidence" value="ECO:0007669"/>
    <property type="project" value="UniProtKB-KW"/>
</dbReference>
<dbReference type="AlphaFoldDB" id="E3J3Q4"/>
<dbReference type="GO" id="GO:0005524">
    <property type="term" value="F:ATP binding"/>
    <property type="evidence" value="ECO:0007669"/>
    <property type="project" value="UniProtKB-KW"/>
</dbReference>
<dbReference type="HOGENOM" id="CLU_063859_0_0_11"/>
<evidence type="ECO:0000256" key="14">
    <source>
        <dbReference type="ARBA" id="ARBA00023004"/>
    </source>
</evidence>
<dbReference type="EMBL" id="CP002299">
    <property type="protein sequence ID" value="ADP79391.1"/>
    <property type="molecule type" value="Genomic_DNA"/>
</dbReference>
<dbReference type="InterPro" id="IPR011712">
    <property type="entry name" value="Sig_transdc_His_kin_sub3_dim/P"/>
</dbReference>
<comment type="catalytic activity">
    <reaction evidence="1">
        <text>ATP + protein L-histidine = ADP + protein N-phospho-L-histidine.</text>
        <dbReference type="EC" id="2.7.13.3"/>
    </reaction>
</comment>
<organism evidence="20 21">
    <name type="scientific">Pseudofrankia inefficax (strain DSM 45817 / CECT 9037 / DDB 130130 / EuI1c)</name>
    <name type="common">Frankia inefficax</name>
    <dbReference type="NCBI Taxonomy" id="298654"/>
    <lineage>
        <taxon>Bacteria</taxon>
        <taxon>Bacillati</taxon>
        <taxon>Actinomycetota</taxon>
        <taxon>Actinomycetes</taxon>
        <taxon>Frankiales</taxon>
        <taxon>Frankiaceae</taxon>
        <taxon>Pseudofrankia</taxon>
    </lineage>
</organism>
<evidence type="ECO:0000256" key="18">
    <source>
        <dbReference type="ARBA" id="ARBA00030800"/>
    </source>
</evidence>
<dbReference type="InterPro" id="IPR050482">
    <property type="entry name" value="Sensor_HK_TwoCompSys"/>
</dbReference>
<keyword evidence="15" id="KW-0902">Two-component regulatory system</keyword>
<dbReference type="PANTHER" id="PTHR24421:SF10">
    <property type="entry name" value="NITRATE_NITRITE SENSOR PROTEIN NARQ"/>
    <property type="match status" value="1"/>
</dbReference>
<keyword evidence="10" id="KW-0479">Metal-binding</keyword>
<evidence type="ECO:0000256" key="2">
    <source>
        <dbReference type="ARBA" id="ARBA00001966"/>
    </source>
</evidence>
<feature type="domain" description="Histidine kinase" evidence="19">
    <location>
        <begin position="256"/>
        <end position="340"/>
    </location>
</feature>
<name>E3J3Q4_PSEI1</name>
<dbReference type="InterPro" id="IPR005467">
    <property type="entry name" value="His_kinase_dom"/>
</dbReference>
<keyword evidence="11" id="KW-0547">Nucleotide-binding</keyword>
<keyword evidence="14" id="KW-0408">Iron</keyword>
<keyword evidence="8" id="KW-0597">Phosphoprotein</keyword>
<evidence type="ECO:0000256" key="15">
    <source>
        <dbReference type="ARBA" id="ARBA00023012"/>
    </source>
</evidence>
<evidence type="ECO:0000256" key="16">
    <source>
        <dbReference type="ARBA" id="ARBA00023014"/>
    </source>
</evidence>
<comment type="subcellular location">
    <subcellularLocation>
        <location evidence="3">Cytoplasm</location>
    </subcellularLocation>
</comment>
<evidence type="ECO:0000256" key="4">
    <source>
        <dbReference type="ARBA" id="ARBA00012438"/>
    </source>
</evidence>
<dbReference type="InParanoid" id="E3J3Q4"/>
<evidence type="ECO:0000313" key="20">
    <source>
        <dbReference type="EMBL" id="ADP79391.1"/>
    </source>
</evidence>
<keyword evidence="13" id="KW-0067">ATP-binding</keyword>
<comment type="function">
    <text evidence="17">Member of the two-component regulatory system NreB/NreC involved in the control of dissimilatory nitrate/nitrite reduction in response to oxygen. NreB functions as a direct oxygen sensor histidine kinase which is autophosphorylated, in the absence of oxygen, probably at the conserved histidine residue, and transfers its phosphate group probably to a conserved aspartate residue of NreC. NreB/NreC activates the expression of the nitrate (narGHJI) and nitrite (nir) reductase operons, as well as the putative nitrate transporter gene narT.</text>
</comment>
<gene>
    <name evidence="20" type="ordered locus">FraEuI1c_1324</name>
</gene>
<evidence type="ECO:0000256" key="7">
    <source>
        <dbReference type="ARBA" id="ARBA00022490"/>
    </source>
</evidence>
<dbReference type="CDD" id="cd16917">
    <property type="entry name" value="HATPase_UhpB-NarQ-NarX-like"/>
    <property type="match status" value="1"/>
</dbReference>
<evidence type="ECO:0000256" key="12">
    <source>
        <dbReference type="ARBA" id="ARBA00022777"/>
    </source>
</evidence>
<evidence type="ECO:0000313" key="21">
    <source>
        <dbReference type="Proteomes" id="UP000002484"/>
    </source>
</evidence>
<evidence type="ECO:0000259" key="19">
    <source>
        <dbReference type="PROSITE" id="PS50109"/>
    </source>
</evidence>
<accession>E3J3Q4</accession>
<dbReference type="GO" id="GO:0005737">
    <property type="term" value="C:cytoplasm"/>
    <property type="evidence" value="ECO:0007669"/>
    <property type="project" value="UniProtKB-SubCell"/>
</dbReference>
<dbReference type="eggNOG" id="COG4585">
    <property type="taxonomic scope" value="Bacteria"/>
</dbReference>
<dbReference type="SMART" id="SM00387">
    <property type="entry name" value="HATPase_c"/>
    <property type="match status" value="1"/>
</dbReference>
<evidence type="ECO:0000256" key="3">
    <source>
        <dbReference type="ARBA" id="ARBA00004496"/>
    </source>
</evidence>
<keyword evidence="9" id="KW-0808">Transferase</keyword>
<dbReference type="STRING" id="298654.FraEuI1c_1324"/>
<dbReference type="PROSITE" id="PS50109">
    <property type="entry name" value="HIS_KIN"/>
    <property type="match status" value="1"/>
</dbReference>
<dbReference type="GO" id="GO:0051539">
    <property type="term" value="F:4 iron, 4 sulfur cluster binding"/>
    <property type="evidence" value="ECO:0007669"/>
    <property type="project" value="UniProtKB-KW"/>
</dbReference>
<evidence type="ECO:0000256" key="9">
    <source>
        <dbReference type="ARBA" id="ARBA00022679"/>
    </source>
</evidence>
<dbReference type="KEGG" id="fri:FraEuI1c_1324"/>
<reference evidence="20 21" key="1">
    <citation type="submission" date="2010-10" db="EMBL/GenBank/DDBJ databases">
        <title>Complete sequence of Frankia sp. EuI1c.</title>
        <authorList>
            <consortium name="US DOE Joint Genome Institute"/>
            <person name="Lucas S."/>
            <person name="Copeland A."/>
            <person name="Lapidus A."/>
            <person name="Cheng J.-F."/>
            <person name="Bruce D."/>
            <person name="Goodwin L."/>
            <person name="Pitluck S."/>
            <person name="Chertkov O."/>
            <person name="Detter J.C."/>
            <person name="Han C."/>
            <person name="Tapia R."/>
            <person name="Land M."/>
            <person name="Hauser L."/>
            <person name="Jeffries C."/>
            <person name="Kyrpides N."/>
            <person name="Ivanova N."/>
            <person name="Mikhailova N."/>
            <person name="Beauchemin N."/>
            <person name="Sen A."/>
            <person name="Sur S.A."/>
            <person name="Gtari M."/>
            <person name="Wall L."/>
            <person name="Tisa L."/>
            <person name="Woyke T."/>
        </authorList>
    </citation>
    <scope>NUCLEOTIDE SEQUENCE [LARGE SCALE GENOMIC DNA]</scope>
    <source>
        <strain evidence="21">DSM 45817 / CECT 9037 / EuI1c</strain>
    </source>
</reference>
<dbReference type="SUPFAM" id="SSF55874">
    <property type="entry name" value="ATPase domain of HSP90 chaperone/DNA topoisomerase II/histidine kinase"/>
    <property type="match status" value="1"/>
</dbReference>
<proteinExistence type="predicted"/>
<dbReference type="EC" id="2.7.13.3" evidence="4"/>
<evidence type="ECO:0000256" key="17">
    <source>
        <dbReference type="ARBA" id="ARBA00024827"/>
    </source>
</evidence>
<evidence type="ECO:0000256" key="5">
    <source>
        <dbReference type="ARBA" id="ARBA00017322"/>
    </source>
</evidence>
<protein>
    <recommendedName>
        <fullName evidence="5">Oxygen sensor histidine kinase NreB</fullName>
        <ecNumber evidence="4">2.7.13.3</ecNumber>
    </recommendedName>
    <alternativeName>
        <fullName evidence="18">Nitrogen regulation protein B</fullName>
    </alternativeName>
</protein>
<dbReference type="Gene3D" id="1.20.5.1930">
    <property type="match status" value="1"/>
</dbReference>
<comment type="cofactor">
    <cofactor evidence="2">
        <name>[4Fe-4S] cluster</name>
        <dbReference type="ChEBI" id="CHEBI:49883"/>
    </cofactor>
</comment>
<evidence type="ECO:0000256" key="10">
    <source>
        <dbReference type="ARBA" id="ARBA00022723"/>
    </source>
</evidence>
<dbReference type="InterPro" id="IPR036890">
    <property type="entry name" value="HATPase_C_sf"/>
</dbReference>
<dbReference type="InterPro" id="IPR004358">
    <property type="entry name" value="Sig_transdc_His_kin-like_C"/>
</dbReference>
<dbReference type="GO" id="GO:0000155">
    <property type="term" value="F:phosphorelay sensor kinase activity"/>
    <property type="evidence" value="ECO:0007669"/>
    <property type="project" value="InterPro"/>
</dbReference>
<dbReference type="Pfam" id="PF02518">
    <property type="entry name" value="HATPase_c"/>
    <property type="match status" value="1"/>
</dbReference>
<keyword evidence="7" id="KW-0963">Cytoplasm</keyword>
<evidence type="ECO:0000256" key="6">
    <source>
        <dbReference type="ARBA" id="ARBA00022485"/>
    </source>
</evidence>
<dbReference type="Pfam" id="PF07730">
    <property type="entry name" value="HisKA_3"/>
    <property type="match status" value="1"/>
</dbReference>